<feature type="transmembrane region" description="Helical" evidence="1">
    <location>
        <begin position="21"/>
        <end position="43"/>
    </location>
</feature>
<gene>
    <name evidence="2" type="ORF">Nepgr_017898</name>
</gene>
<evidence type="ECO:0000313" key="3">
    <source>
        <dbReference type="Proteomes" id="UP001279734"/>
    </source>
</evidence>
<keyword evidence="1" id="KW-0812">Transmembrane</keyword>
<evidence type="ECO:0000313" key="2">
    <source>
        <dbReference type="EMBL" id="GMH16057.1"/>
    </source>
</evidence>
<keyword evidence="1" id="KW-1133">Transmembrane helix</keyword>
<dbReference type="Proteomes" id="UP001279734">
    <property type="component" value="Unassembled WGS sequence"/>
</dbReference>
<name>A0AAD3SS07_NEPGR</name>
<keyword evidence="3" id="KW-1185">Reference proteome</keyword>
<dbReference type="EMBL" id="BSYO01000016">
    <property type="protein sequence ID" value="GMH16057.1"/>
    <property type="molecule type" value="Genomic_DNA"/>
</dbReference>
<sequence>MQARRIACRVIKKRSISFFLIPQRSVLIFYDWAAVFCCLLSFLDQFHFLDFGQSLPAAARSRSPLNTVIADVCLKLFWPLFSDILTIFQ</sequence>
<reference evidence="2" key="1">
    <citation type="submission" date="2023-05" db="EMBL/GenBank/DDBJ databases">
        <title>Nepenthes gracilis genome sequencing.</title>
        <authorList>
            <person name="Fukushima K."/>
        </authorList>
    </citation>
    <scope>NUCLEOTIDE SEQUENCE</scope>
    <source>
        <strain evidence="2">SING2019-196</strain>
    </source>
</reference>
<organism evidence="2 3">
    <name type="scientific">Nepenthes gracilis</name>
    <name type="common">Slender pitcher plant</name>
    <dbReference type="NCBI Taxonomy" id="150966"/>
    <lineage>
        <taxon>Eukaryota</taxon>
        <taxon>Viridiplantae</taxon>
        <taxon>Streptophyta</taxon>
        <taxon>Embryophyta</taxon>
        <taxon>Tracheophyta</taxon>
        <taxon>Spermatophyta</taxon>
        <taxon>Magnoliopsida</taxon>
        <taxon>eudicotyledons</taxon>
        <taxon>Gunneridae</taxon>
        <taxon>Pentapetalae</taxon>
        <taxon>Caryophyllales</taxon>
        <taxon>Nepenthaceae</taxon>
        <taxon>Nepenthes</taxon>
    </lineage>
</organism>
<comment type="caution">
    <text evidence="2">The sequence shown here is derived from an EMBL/GenBank/DDBJ whole genome shotgun (WGS) entry which is preliminary data.</text>
</comment>
<accession>A0AAD3SS07</accession>
<keyword evidence="1" id="KW-0472">Membrane</keyword>
<dbReference type="AlphaFoldDB" id="A0AAD3SS07"/>
<evidence type="ECO:0000256" key="1">
    <source>
        <dbReference type="SAM" id="Phobius"/>
    </source>
</evidence>
<proteinExistence type="predicted"/>
<protein>
    <submittedName>
        <fullName evidence="2">Uncharacterized protein</fullName>
    </submittedName>
</protein>